<feature type="region of interest" description="Disordered" evidence="2">
    <location>
        <begin position="1"/>
        <end position="100"/>
    </location>
</feature>
<evidence type="ECO:0000313" key="4">
    <source>
        <dbReference type="EMBL" id="KAK1740165.1"/>
    </source>
</evidence>
<dbReference type="EMBL" id="JATAAI010000016">
    <property type="protein sequence ID" value="KAK1740165.1"/>
    <property type="molecule type" value="Genomic_DNA"/>
</dbReference>
<dbReference type="GO" id="GO:0005509">
    <property type="term" value="F:calcium ion binding"/>
    <property type="evidence" value="ECO:0007669"/>
    <property type="project" value="InterPro"/>
</dbReference>
<proteinExistence type="predicted"/>
<dbReference type="InterPro" id="IPR011992">
    <property type="entry name" value="EF-hand-dom_pair"/>
</dbReference>
<feature type="domain" description="EF-hand" evidence="3">
    <location>
        <begin position="252"/>
        <end position="287"/>
    </location>
</feature>
<dbReference type="Pfam" id="PF13202">
    <property type="entry name" value="EF-hand_5"/>
    <property type="match status" value="2"/>
</dbReference>
<sequence length="415" mass="46133">MKLLSKLLKKKKKNNLLPPSSTTPKRNKKSQDPQTPPISPSRQFVTTTNNGQHIDDDDISAVTPATALPESPNSIAGRKRYNNNPVENKPAVSLLLGGNNDDDSSSHDFMVFEDKTEDNSSYGSSSYQRLAATGFGGGKSSAPFPGGKLKVSFSDDAANNYRMKMKNDTATATTTPTTSAIKKKSGAVKNLVKKRSSILTKTSYFTKIVNSAFDKVDVDKSGGVTLEELYSGLLLIHLQMAIYVGAPACRPASKKYVSEVFHIVDTDNSGTLDRNEFKIVMQILYSQVFTRIVIQWTLTLMLVPVTTKYILQYTTLFLLAMHEFWKDVDDDLDPVQRLLWKLWESWLFYSPDALDQVGALCWLVLCKIPFKSMPPVMLTVAQTSVALPWALNHVEDFFRRAAHSLVSDEVISSEK</sequence>
<dbReference type="AlphaFoldDB" id="A0AAD8Y7Q1"/>
<evidence type="ECO:0000259" key="3">
    <source>
        <dbReference type="PROSITE" id="PS50222"/>
    </source>
</evidence>
<reference evidence="4" key="1">
    <citation type="submission" date="2023-06" db="EMBL/GenBank/DDBJ databases">
        <title>Survivors Of The Sea: Transcriptome response of Skeletonema marinoi to long-term dormancy.</title>
        <authorList>
            <person name="Pinder M.I.M."/>
            <person name="Kourtchenko O."/>
            <person name="Robertson E.K."/>
            <person name="Larsson T."/>
            <person name="Maumus F."/>
            <person name="Osuna-Cruz C.M."/>
            <person name="Vancaester E."/>
            <person name="Stenow R."/>
            <person name="Vandepoele K."/>
            <person name="Ploug H."/>
            <person name="Bruchert V."/>
            <person name="Godhe A."/>
            <person name="Topel M."/>
        </authorList>
    </citation>
    <scope>NUCLEOTIDE SEQUENCE</scope>
    <source>
        <strain evidence="4">R05AC</strain>
    </source>
</reference>
<dbReference type="SUPFAM" id="SSF47473">
    <property type="entry name" value="EF-hand"/>
    <property type="match status" value="1"/>
</dbReference>
<feature type="compositionally biased region" description="Polar residues" evidence="2">
    <location>
        <begin position="40"/>
        <end position="52"/>
    </location>
</feature>
<evidence type="ECO:0000313" key="5">
    <source>
        <dbReference type="Proteomes" id="UP001224775"/>
    </source>
</evidence>
<protein>
    <recommendedName>
        <fullName evidence="3">EF-hand domain-containing protein</fullName>
    </recommendedName>
</protein>
<feature type="domain" description="EF-hand" evidence="3">
    <location>
        <begin position="204"/>
        <end position="239"/>
    </location>
</feature>
<accession>A0AAD8Y7Q1</accession>
<dbReference type="Gene3D" id="1.10.238.10">
    <property type="entry name" value="EF-hand"/>
    <property type="match status" value="1"/>
</dbReference>
<dbReference type="Proteomes" id="UP001224775">
    <property type="component" value="Unassembled WGS sequence"/>
</dbReference>
<dbReference type="InterPro" id="IPR002048">
    <property type="entry name" value="EF_hand_dom"/>
</dbReference>
<dbReference type="CDD" id="cd00051">
    <property type="entry name" value="EFh"/>
    <property type="match status" value="1"/>
</dbReference>
<evidence type="ECO:0000256" key="1">
    <source>
        <dbReference type="ARBA" id="ARBA00022837"/>
    </source>
</evidence>
<dbReference type="InterPro" id="IPR018247">
    <property type="entry name" value="EF_Hand_1_Ca_BS"/>
</dbReference>
<evidence type="ECO:0000256" key="2">
    <source>
        <dbReference type="SAM" id="MobiDB-lite"/>
    </source>
</evidence>
<keyword evidence="5" id="KW-1185">Reference proteome</keyword>
<keyword evidence="1" id="KW-0106">Calcium</keyword>
<comment type="caution">
    <text evidence="4">The sequence shown here is derived from an EMBL/GenBank/DDBJ whole genome shotgun (WGS) entry which is preliminary data.</text>
</comment>
<gene>
    <name evidence="4" type="ORF">QTG54_009115</name>
</gene>
<organism evidence="4 5">
    <name type="scientific">Skeletonema marinoi</name>
    <dbReference type="NCBI Taxonomy" id="267567"/>
    <lineage>
        <taxon>Eukaryota</taxon>
        <taxon>Sar</taxon>
        <taxon>Stramenopiles</taxon>
        <taxon>Ochrophyta</taxon>
        <taxon>Bacillariophyta</taxon>
        <taxon>Coscinodiscophyceae</taxon>
        <taxon>Thalassiosirophycidae</taxon>
        <taxon>Thalassiosirales</taxon>
        <taxon>Skeletonemataceae</taxon>
        <taxon>Skeletonema</taxon>
        <taxon>Skeletonema marinoi-dohrnii complex</taxon>
    </lineage>
</organism>
<dbReference type="PROSITE" id="PS50222">
    <property type="entry name" value="EF_HAND_2"/>
    <property type="match status" value="2"/>
</dbReference>
<dbReference type="PROSITE" id="PS00018">
    <property type="entry name" value="EF_HAND_1"/>
    <property type="match status" value="1"/>
</dbReference>
<dbReference type="SMART" id="SM00054">
    <property type="entry name" value="EFh"/>
    <property type="match status" value="2"/>
</dbReference>
<name>A0AAD8Y7Q1_9STRA</name>